<name>A0A3M6U336_POCDA</name>
<dbReference type="Pfam" id="PF00567">
    <property type="entry name" value="TUDOR"/>
    <property type="match status" value="1"/>
</dbReference>
<dbReference type="InterPro" id="IPR000225">
    <property type="entry name" value="Armadillo"/>
</dbReference>
<dbReference type="Pfam" id="PF04326">
    <property type="entry name" value="SLFN_AlbA_2"/>
    <property type="match status" value="1"/>
</dbReference>
<protein>
    <recommendedName>
        <fullName evidence="6">Schlafen AlbA-2 domain-containing protein</fullName>
    </recommendedName>
</protein>
<dbReference type="PANTHER" id="PTHR12155">
    <property type="entry name" value="SCHLAFEN"/>
    <property type="match status" value="1"/>
</dbReference>
<dbReference type="SUPFAM" id="SSF63748">
    <property type="entry name" value="Tudor/PWWP/MBT"/>
    <property type="match status" value="1"/>
</dbReference>
<organism evidence="4 5">
    <name type="scientific">Pocillopora damicornis</name>
    <name type="common">Cauliflower coral</name>
    <name type="synonym">Millepora damicornis</name>
    <dbReference type="NCBI Taxonomy" id="46731"/>
    <lineage>
        <taxon>Eukaryota</taxon>
        <taxon>Metazoa</taxon>
        <taxon>Cnidaria</taxon>
        <taxon>Anthozoa</taxon>
        <taxon>Hexacorallia</taxon>
        <taxon>Scleractinia</taxon>
        <taxon>Astrocoeniina</taxon>
        <taxon>Pocilloporidae</taxon>
        <taxon>Pocillopora</taxon>
    </lineage>
</organism>
<dbReference type="Gene3D" id="3.30.950.30">
    <property type="entry name" value="Schlafen, AAA domain"/>
    <property type="match status" value="1"/>
</dbReference>
<keyword evidence="5" id="KW-1185">Reference proteome</keyword>
<dbReference type="Gene3D" id="2.30.30.140">
    <property type="match status" value="1"/>
</dbReference>
<dbReference type="PANTHER" id="PTHR12155:SF41">
    <property type="entry name" value="SCHLAFEN ALBA-2 DOMAIN-CONTAINING PROTEIN"/>
    <property type="match status" value="1"/>
</dbReference>
<dbReference type="Gene3D" id="1.25.10.10">
    <property type="entry name" value="Leucine-rich Repeat Variant"/>
    <property type="match status" value="2"/>
</dbReference>
<feature type="compositionally biased region" description="Polar residues" evidence="1">
    <location>
        <begin position="789"/>
        <end position="804"/>
    </location>
</feature>
<feature type="compositionally biased region" description="Basic residues" evidence="1">
    <location>
        <begin position="540"/>
        <end position="552"/>
    </location>
</feature>
<dbReference type="SMART" id="SM00185">
    <property type="entry name" value="ARM"/>
    <property type="match status" value="5"/>
</dbReference>
<dbReference type="InterPro" id="IPR016024">
    <property type="entry name" value="ARM-type_fold"/>
</dbReference>
<feature type="region of interest" description="Disordered" evidence="1">
    <location>
        <begin position="532"/>
        <end position="616"/>
    </location>
</feature>
<sequence length="815" mass="91251">MAPSKRNNGDTIEALKDIIKESLQNPERKQEFVDEGSVELIIGLCDKRTIPWSLGAYCAAALRVLAYGNPKVKAKIVGRGGIPPMLKLCDPELSPEDTDTAEDACWRFLAHEQAVAVLRLVTFQSKTCQTEVVSAGAIKLLVRMCDIFNPEGFHGNCCQPPYWSSSDAVQLLHDLTYRKKLVGQLKELNQDNIREKAVKLIKTGLVSGVIQVNRMYSIDLYDTTMDYQDVRITDELIKSQLMWPRMSLDETKSSEDKGKYVNAKEQIPLDAIPEPGTYVCVTEIVAGHWNSYRAQVLLADDSTDSSATVQVFAIDNGFTGTVSANCLYVLPEELLQIPPQATLCCLSGIQLPPKSAEVLEHAAGTLRNLTEDDNSNRLYIAAQEGLEYLIKLCTVPNRDVCIQAVGALLNLAINSKVQVRIGFLGGIQALLDEEILLLAVGAIQNLVRDSYVNRCRLADSDGLIVLSRIYRASESEAIKTKCLHALRNLVGKYITSLEDCDLKVTKTFRDLDPRSIVDDINSVNTRKKFSLAVSDDGGSRHRRPRRRRRRLRRGEVESKPTPVALSPDNIRRSSSGESKGVSDYDISNSFEDTDGDTDGEKLVTSQQVTSSSDNTDVDKEKYYIQGYHVSFSEDDLHDIRPQTNVNNVSIKPVTRSLCAFLNSGKCGTVYLGIHKDGIVAGLKINKKQRDQLRLSVDDIMDRFHPSVKHHSYQVDFVPVVRQRGSEKLSSRVQAEDRFVVEIKIVNCPGLTYTTPNGKCFFRQKNRNEEYTTQEVRERTIKEQEDLYNSEMQRTSDPNQRSSGAYLSVYRSYAKH</sequence>
<evidence type="ECO:0000259" key="3">
    <source>
        <dbReference type="Pfam" id="PF04326"/>
    </source>
</evidence>
<proteinExistence type="predicted"/>
<dbReference type="Proteomes" id="UP000275408">
    <property type="component" value="Unassembled WGS sequence"/>
</dbReference>
<dbReference type="AlphaFoldDB" id="A0A3M6U336"/>
<evidence type="ECO:0008006" key="6">
    <source>
        <dbReference type="Google" id="ProtNLM"/>
    </source>
</evidence>
<feature type="domain" description="Tudor" evidence="2">
    <location>
        <begin position="279"/>
        <end position="348"/>
    </location>
</feature>
<dbReference type="InterPro" id="IPR038461">
    <property type="entry name" value="Schlafen_AlbA_2_dom_sf"/>
</dbReference>
<dbReference type="InterPro" id="IPR007421">
    <property type="entry name" value="Schlafen_AlbA_2_dom"/>
</dbReference>
<dbReference type="EMBL" id="RCHS01002311">
    <property type="protein sequence ID" value="RMX48072.1"/>
    <property type="molecule type" value="Genomic_DNA"/>
</dbReference>
<gene>
    <name evidence="4" type="ORF">pdam_00002622</name>
</gene>
<accession>A0A3M6U336</accession>
<dbReference type="InterPro" id="IPR029684">
    <property type="entry name" value="Schlafen"/>
</dbReference>
<dbReference type="InterPro" id="IPR002999">
    <property type="entry name" value="Tudor"/>
</dbReference>
<evidence type="ECO:0000313" key="4">
    <source>
        <dbReference type="EMBL" id="RMX48072.1"/>
    </source>
</evidence>
<evidence type="ECO:0000313" key="5">
    <source>
        <dbReference type="Proteomes" id="UP000275408"/>
    </source>
</evidence>
<feature type="domain" description="Schlafen AlbA-2" evidence="3">
    <location>
        <begin position="651"/>
        <end position="769"/>
    </location>
</feature>
<dbReference type="InterPro" id="IPR011989">
    <property type="entry name" value="ARM-like"/>
</dbReference>
<evidence type="ECO:0000259" key="2">
    <source>
        <dbReference type="Pfam" id="PF00567"/>
    </source>
</evidence>
<comment type="caution">
    <text evidence="4">The sequence shown here is derived from an EMBL/GenBank/DDBJ whole genome shotgun (WGS) entry which is preliminary data.</text>
</comment>
<reference evidence="4 5" key="1">
    <citation type="journal article" date="2018" name="Sci. Rep.">
        <title>Comparative analysis of the Pocillopora damicornis genome highlights role of immune system in coral evolution.</title>
        <authorList>
            <person name="Cunning R."/>
            <person name="Bay R.A."/>
            <person name="Gillette P."/>
            <person name="Baker A.C."/>
            <person name="Traylor-Knowles N."/>
        </authorList>
    </citation>
    <scope>NUCLEOTIDE SEQUENCE [LARGE SCALE GENOMIC DNA]</scope>
    <source>
        <strain evidence="4">RSMAS</strain>
        <tissue evidence="4">Whole animal</tissue>
    </source>
</reference>
<feature type="compositionally biased region" description="Polar residues" evidence="1">
    <location>
        <begin position="603"/>
        <end position="614"/>
    </location>
</feature>
<feature type="region of interest" description="Disordered" evidence="1">
    <location>
        <begin position="781"/>
        <end position="805"/>
    </location>
</feature>
<dbReference type="OrthoDB" id="10034606at2759"/>
<evidence type="ECO:0000256" key="1">
    <source>
        <dbReference type="SAM" id="MobiDB-lite"/>
    </source>
</evidence>
<dbReference type="SUPFAM" id="SSF48371">
    <property type="entry name" value="ARM repeat"/>
    <property type="match status" value="1"/>
</dbReference>